<reference evidence="3 4" key="1">
    <citation type="submission" date="2022-12" db="EMBL/GenBank/DDBJ databases">
        <title>Chromosome-level genome of Tegillarca granosa.</title>
        <authorList>
            <person name="Kim J."/>
        </authorList>
    </citation>
    <scope>NUCLEOTIDE SEQUENCE [LARGE SCALE GENOMIC DNA]</scope>
    <source>
        <strain evidence="3">Teg-2019</strain>
        <tissue evidence="3">Adductor muscle</tissue>
    </source>
</reference>
<keyword evidence="4" id="KW-1185">Reference proteome</keyword>
<dbReference type="Gene3D" id="2.170.270.10">
    <property type="entry name" value="SET domain"/>
    <property type="match status" value="1"/>
</dbReference>
<feature type="region of interest" description="Disordered" evidence="1">
    <location>
        <begin position="492"/>
        <end position="519"/>
    </location>
</feature>
<evidence type="ECO:0000256" key="1">
    <source>
        <dbReference type="SAM" id="MobiDB-lite"/>
    </source>
</evidence>
<feature type="compositionally biased region" description="Basic and acidic residues" evidence="1">
    <location>
        <begin position="592"/>
        <end position="608"/>
    </location>
</feature>
<protein>
    <recommendedName>
        <fullName evidence="2">SET domain-containing protein</fullName>
    </recommendedName>
</protein>
<accession>A0ABQ9F7V7</accession>
<dbReference type="SUPFAM" id="SSF82199">
    <property type="entry name" value="SET domain"/>
    <property type="match status" value="1"/>
</dbReference>
<comment type="caution">
    <text evidence="3">The sequence shown here is derived from an EMBL/GenBank/DDBJ whole genome shotgun (WGS) entry which is preliminary data.</text>
</comment>
<dbReference type="PROSITE" id="PS50280">
    <property type="entry name" value="SET"/>
    <property type="match status" value="1"/>
</dbReference>
<dbReference type="SMART" id="SM00317">
    <property type="entry name" value="SET"/>
    <property type="match status" value="1"/>
</dbReference>
<name>A0ABQ9F7V7_TEGGR</name>
<feature type="region of interest" description="Disordered" evidence="1">
    <location>
        <begin position="592"/>
        <end position="699"/>
    </location>
</feature>
<evidence type="ECO:0000313" key="3">
    <source>
        <dbReference type="EMBL" id="KAJ8313449.1"/>
    </source>
</evidence>
<organism evidence="3 4">
    <name type="scientific">Tegillarca granosa</name>
    <name type="common">Malaysian cockle</name>
    <name type="synonym">Anadara granosa</name>
    <dbReference type="NCBI Taxonomy" id="220873"/>
    <lineage>
        <taxon>Eukaryota</taxon>
        <taxon>Metazoa</taxon>
        <taxon>Spiralia</taxon>
        <taxon>Lophotrochozoa</taxon>
        <taxon>Mollusca</taxon>
        <taxon>Bivalvia</taxon>
        <taxon>Autobranchia</taxon>
        <taxon>Pteriomorphia</taxon>
        <taxon>Arcoida</taxon>
        <taxon>Arcoidea</taxon>
        <taxon>Arcidae</taxon>
        <taxon>Tegillarca</taxon>
    </lineage>
</organism>
<proteinExistence type="predicted"/>
<dbReference type="InterPro" id="IPR046341">
    <property type="entry name" value="SET_dom_sf"/>
</dbReference>
<feature type="compositionally biased region" description="Basic and acidic residues" evidence="1">
    <location>
        <begin position="499"/>
        <end position="519"/>
    </location>
</feature>
<gene>
    <name evidence="3" type="ORF">KUTeg_008999</name>
</gene>
<dbReference type="InterPro" id="IPR001214">
    <property type="entry name" value="SET_dom"/>
</dbReference>
<feature type="region of interest" description="Disordered" evidence="1">
    <location>
        <begin position="842"/>
        <end position="861"/>
    </location>
</feature>
<feature type="compositionally biased region" description="Polar residues" evidence="1">
    <location>
        <begin position="637"/>
        <end position="647"/>
    </location>
</feature>
<dbReference type="PANTHER" id="PTHR33480:SF1">
    <property type="entry name" value="TYR RECOMBINASE DOMAIN-CONTAINING PROTEIN"/>
    <property type="match status" value="1"/>
</dbReference>
<evidence type="ECO:0000313" key="4">
    <source>
        <dbReference type="Proteomes" id="UP001217089"/>
    </source>
</evidence>
<sequence length="1577" mass="180135">MAAKKHDESIQLDIQKWLKLPVYTFSQNSVQKYNVSFQNGFFIRLTVHMILSPKRFSLSTEVRCLFQPRRSKRGKKNNPEYNAINFIERYGVFAKKKFNVGDFIADYVGDLICEDEAKKREEIYERRNHIDATMTTGRIGHMINDGIPPNSKMKKMIVNKRLHLVLFATKKIELNEEIVYDYGSGEDCWWRKLFDSSVVLGHNGQMGTKLFSKCKYVGSRIKTSVSKLFIGSEVCRSQMWKIVIFSSDNMESTKAESMNSGITDDMESANTHGIETTIPNELENNEADDMENTKINMENPVTHYIQSTKADDMDNTEIDTERPVTHYVEITKADDMENTEMDTERPVTHYVESTKADDMENTEMDTERPVTHYVESTKADDMENTEIDTERPVTHVESTKADDMENTEIDTERPVTHYVESTKADDMENTEMDTERPVTHVEITKADDMENTEIDTERPVTHVEITKADDTENTEIDTERPVTHVEITKADDTENTEMDTERPVTHVESTKADDTENTKEDMKGIEVYNVRNTKVNMESTESYMKCTKFDGIENTKADNVEDNKETDCTEYTKADTFSMSTNEDMISNKLDDMERNKEDNIESTKADMESSNSDDVVSSKLDYIESTEGDSMKRTEMQNTKANNMESTKVGGMGSTEKNMESTEANNMESTKAGDMGSTEENMESTKANSIENPKVDSMKCSKADSIECMKAGDMENSKDHQTENTKVDILESHKAKDTKRTKVKSLESTKKDIISTEVDSMESTEAVISIENTKSGSMENRGRHRMKTRVQNRKAKRKAKSSDMTTEEHTHACLVGFVNIKARIENTSWEEDNLSCMEDFDDDVKDKDYEPESDTESESMEMSDMDDIILASVNMESTKADDKNCNDEYSMENSEARVIECLQRQSMDYFRNCSYYILVTPTTNLRRHLFRKHSTEYDVAMVMKHPKRSKQREKGLEKLRHLGNFYHNCKVMELGKGELVVAKRPSKGIEVSYKDFVPCVYCKGFFVACDIWRHYKNCNFADNITIDDEECRVMSSHGTLKASRILAASVELDSTGKFAAQIFGTMRNDTISAVCKGDKIISVLGTRLFMKKGHQHLNYVRAKMREIARILIKIREHTPDQTDTLKSVLCPKRFDEVIQAIQAECKYVVSENNTTFDIPSLALKIGHTLRRCCYIKMSICIKDEDKLGENEVEQFLKLMTMEYNEKVSSIALQTLSTNKSKKPICLPLTKDILKFQSFMKEKMKCLLNKFSNRTDPMYTSSIFRELAMTVMAKIMTFNKRRSGEIARSLMSNFVDRSKKGECSEDLVNMLNSQEKKLVSRLELMKITGKRGRSVPVILAEDDVAALKILVDMNVRSEAGIIETNLEQLELAKVAKLLIAVDKGQAHKLAGKKLSEIQLDDMDGVEDISDEDDEHDAIDEEPDNPVDGDACASNGRLKEQFSKSDQCKNIGNDSSSVGKERQNIKKLQNPGKKCEHKKWNSEEKKFLMEYFRKSVISGSIVGIGKKQIEEAKDKARGLLKERTWVRGTILLGQVLIFVNYFNLNHDKLLEFSMYFDKISNLDFVNCFKHKSGLSHSN</sequence>
<dbReference type="PANTHER" id="PTHR33480">
    <property type="entry name" value="SET DOMAIN-CONTAINING PROTEIN-RELATED"/>
    <property type="match status" value="1"/>
</dbReference>
<feature type="compositionally biased region" description="Acidic residues" evidence="1">
    <location>
        <begin position="852"/>
        <end position="861"/>
    </location>
</feature>
<feature type="compositionally biased region" description="Basic residues" evidence="1">
    <location>
        <begin position="783"/>
        <end position="800"/>
    </location>
</feature>
<dbReference type="EMBL" id="JARBDR010000357">
    <property type="protein sequence ID" value="KAJ8313449.1"/>
    <property type="molecule type" value="Genomic_DNA"/>
</dbReference>
<dbReference type="Pfam" id="PF00856">
    <property type="entry name" value="SET"/>
    <property type="match status" value="1"/>
</dbReference>
<feature type="region of interest" description="Disordered" evidence="1">
    <location>
        <begin position="777"/>
        <end position="809"/>
    </location>
</feature>
<dbReference type="Proteomes" id="UP001217089">
    <property type="component" value="Unassembled WGS sequence"/>
</dbReference>
<feature type="non-terminal residue" evidence="3">
    <location>
        <position position="1577"/>
    </location>
</feature>
<evidence type="ECO:0000259" key="2">
    <source>
        <dbReference type="PROSITE" id="PS50280"/>
    </source>
</evidence>
<feature type="domain" description="SET" evidence="2">
    <location>
        <begin position="64"/>
        <end position="183"/>
    </location>
</feature>